<protein>
    <submittedName>
        <fullName evidence="2">Uncharacterized protein</fullName>
    </submittedName>
</protein>
<feature type="compositionally biased region" description="Basic and acidic residues" evidence="1">
    <location>
        <begin position="1"/>
        <end position="23"/>
    </location>
</feature>
<evidence type="ECO:0000313" key="3">
    <source>
        <dbReference type="Proteomes" id="UP001066276"/>
    </source>
</evidence>
<name>A0AAV7RNC6_PLEWA</name>
<keyword evidence="3" id="KW-1185">Reference proteome</keyword>
<reference evidence="2" key="1">
    <citation type="journal article" date="2022" name="bioRxiv">
        <title>Sequencing and chromosome-scale assembly of the giantPleurodeles waltlgenome.</title>
        <authorList>
            <person name="Brown T."/>
            <person name="Elewa A."/>
            <person name="Iarovenko S."/>
            <person name="Subramanian E."/>
            <person name="Araus A.J."/>
            <person name="Petzold A."/>
            <person name="Susuki M."/>
            <person name="Suzuki K.-i.T."/>
            <person name="Hayashi T."/>
            <person name="Toyoda A."/>
            <person name="Oliveira C."/>
            <person name="Osipova E."/>
            <person name="Leigh N.D."/>
            <person name="Simon A."/>
            <person name="Yun M.H."/>
        </authorList>
    </citation>
    <scope>NUCLEOTIDE SEQUENCE</scope>
    <source>
        <strain evidence="2">20211129_DDA</strain>
        <tissue evidence="2">Liver</tissue>
    </source>
</reference>
<comment type="caution">
    <text evidence="2">The sequence shown here is derived from an EMBL/GenBank/DDBJ whole genome shotgun (WGS) entry which is preliminary data.</text>
</comment>
<accession>A0AAV7RNC6</accession>
<organism evidence="2 3">
    <name type="scientific">Pleurodeles waltl</name>
    <name type="common">Iberian ribbed newt</name>
    <dbReference type="NCBI Taxonomy" id="8319"/>
    <lineage>
        <taxon>Eukaryota</taxon>
        <taxon>Metazoa</taxon>
        <taxon>Chordata</taxon>
        <taxon>Craniata</taxon>
        <taxon>Vertebrata</taxon>
        <taxon>Euteleostomi</taxon>
        <taxon>Amphibia</taxon>
        <taxon>Batrachia</taxon>
        <taxon>Caudata</taxon>
        <taxon>Salamandroidea</taxon>
        <taxon>Salamandridae</taxon>
        <taxon>Pleurodelinae</taxon>
        <taxon>Pleurodeles</taxon>
    </lineage>
</organism>
<proteinExistence type="predicted"/>
<dbReference type="EMBL" id="JANPWB010000009">
    <property type="protein sequence ID" value="KAJ1154077.1"/>
    <property type="molecule type" value="Genomic_DNA"/>
</dbReference>
<evidence type="ECO:0000313" key="2">
    <source>
        <dbReference type="EMBL" id="KAJ1154077.1"/>
    </source>
</evidence>
<dbReference type="Proteomes" id="UP001066276">
    <property type="component" value="Chromosome 5"/>
</dbReference>
<evidence type="ECO:0000256" key="1">
    <source>
        <dbReference type="SAM" id="MobiDB-lite"/>
    </source>
</evidence>
<sequence length="101" mass="10989">MARAWAPEDCRTERRWRKGREARAPINTDVGRASQDRTSSAPNRKRIGEGGAMHSTQPVSLKRADKSPGQTPLTEIVPCSPSPTSEIIPITALIENGLLEG</sequence>
<dbReference type="AlphaFoldDB" id="A0AAV7RNC6"/>
<feature type="region of interest" description="Disordered" evidence="1">
    <location>
        <begin position="1"/>
        <end position="85"/>
    </location>
</feature>
<gene>
    <name evidence="2" type="ORF">NDU88_006834</name>
</gene>